<dbReference type="Pfam" id="PF22486">
    <property type="entry name" value="MATH_2"/>
    <property type="match status" value="1"/>
</dbReference>
<feature type="domain" description="BTB" evidence="3">
    <location>
        <begin position="202"/>
        <end position="269"/>
    </location>
</feature>
<feature type="domain" description="MATH" evidence="4">
    <location>
        <begin position="42"/>
        <end position="166"/>
    </location>
</feature>
<evidence type="ECO:0000256" key="2">
    <source>
        <dbReference type="ARBA" id="ARBA00010846"/>
    </source>
</evidence>
<sequence>MHVSTQVTETPITSVAMANNFTSSVQKPITETSSRCLTESVTNAHNFEVTSYSLLQGMGAGKFISSNTFNVDGYGWNIGIYPDGWKEDTGAYMSAFLCFCSGTTDAKVKFTFSLLEKDREVNKLESTTYTFKLVGGYWGWEKFIMNSKLKELLSRNDDCFTIRCVLTILKEPRIEDSTVIVPVPQSDLHMHFANMLKDGEGMDVTFSVRDQLFNAHRCVLAARSSVFKAELFGQMKETTMKHVKIDDMEPSIFEALLHFIYTDTLPSNCEVDQNVALQHLLVAADRYGLERLKAICEGKLCQRIDVQTVATTLALAEQHGIVQLKNACLRYLSSQGVLQAVKETDGFKHLTTSCPSIMVDILDIVAPPSVV</sequence>
<evidence type="ECO:0000313" key="6">
    <source>
        <dbReference type="Proteomes" id="UP000324705"/>
    </source>
</evidence>
<name>A0A9R0TX41_TRITD</name>
<evidence type="ECO:0000259" key="4">
    <source>
        <dbReference type="PROSITE" id="PS50144"/>
    </source>
</evidence>
<dbReference type="PROSITE" id="PS50097">
    <property type="entry name" value="BTB"/>
    <property type="match status" value="1"/>
</dbReference>
<dbReference type="GO" id="GO:0016567">
    <property type="term" value="P:protein ubiquitination"/>
    <property type="evidence" value="ECO:0007669"/>
    <property type="project" value="InterPro"/>
</dbReference>
<comment type="pathway">
    <text evidence="1">Protein modification; protein ubiquitination.</text>
</comment>
<dbReference type="EMBL" id="LT934119">
    <property type="protein sequence ID" value="VAI21098.1"/>
    <property type="molecule type" value="Genomic_DNA"/>
</dbReference>
<dbReference type="Gene3D" id="1.25.40.420">
    <property type="match status" value="1"/>
</dbReference>
<organism evidence="5 6">
    <name type="scientific">Triticum turgidum subsp. durum</name>
    <name type="common">Durum wheat</name>
    <name type="synonym">Triticum durum</name>
    <dbReference type="NCBI Taxonomy" id="4567"/>
    <lineage>
        <taxon>Eukaryota</taxon>
        <taxon>Viridiplantae</taxon>
        <taxon>Streptophyta</taxon>
        <taxon>Embryophyta</taxon>
        <taxon>Tracheophyta</taxon>
        <taxon>Spermatophyta</taxon>
        <taxon>Magnoliopsida</taxon>
        <taxon>Liliopsida</taxon>
        <taxon>Poales</taxon>
        <taxon>Poaceae</taxon>
        <taxon>BOP clade</taxon>
        <taxon>Pooideae</taxon>
        <taxon>Triticodae</taxon>
        <taxon>Triticeae</taxon>
        <taxon>Triticinae</taxon>
        <taxon>Triticum</taxon>
    </lineage>
</organism>
<dbReference type="InterPro" id="IPR000210">
    <property type="entry name" value="BTB/POZ_dom"/>
</dbReference>
<keyword evidence="6" id="KW-1185">Reference proteome</keyword>
<dbReference type="SMART" id="SM00061">
    <property type="entry name" value="MATH"/>
    <property type="match status" value="1"/>
</dbReference>
<dbReference type="Pfam" id="PF24570">
    <property type="entry name" value="BACK_BPM_SPOP"/>
    <property type="match status" value="1"/>
</dbReference>
<accession>A0A9R0TX41</accession>
<dbReference type="Gene3D" id="3.30.710.10">
    <property type="entry name" value="Potassium Channel Kv1.1, Chain A"/>
    <property type="match status" value="1"/>
</dbReference>
<dbReference type="InterPro" id="IPR056423">
    <property type="entry name" value="BACK_BPM_SPOP"/>
</dbReference>
<dbReference type="OMA" id="ETEGFKH"/>
<dbReference type="SUPFAM" id="SSF54695">
    <property type="entry name" value="POZ domain"/>
    <property type="match status" value="1"/>
</dbReference>
<dbReference type="Proteomes" id="UP000324705">
    <property type="component" value="Chromosome 5A"/>
</dbReference>
<dbReference type="InterPro" id="IPR008974">
    <property type="entry name" value="TRAF-like"/>
</dbReference>
<dbReference type="InterPro" id="IPR045005">
    <property type="entry name" value="BPM1-6"/>
</dbReference>
<protein>
    <recommendedName>
        <fullName evidence="7">BTB-domain containing protein</fullName>
    </recommendedName>
</protein>
<evidence type="ECO:0000256" key="1">
    <source>
        <dbReference type="ARBA" id="ARBA00004906"/>
    </source>
</evidence>
<dbReference type="PANTHER" id="PTHR26379:SF475">
    <property type="entry name" value="MATH DOMAIN-CONTAINING PROTEIN"/>
    <property type="match status" value="1"/>
</dbReference>
<evidence type="ECO:0008006" key="7">
    <source>
        <dbReference type="Google" id="ProtNLM"/>
    </source>
</evidence>
<dbReference type="SMART" id="SM00225">
    <property type="entry name" value="BTB"/>
    <property type="match status" value="1"/>
</dbReference>
<gene>
    <name evidence="5" type="ORF">TRITD_5Av1G194580</name>
</gene>
<dbReference type="InterPro" id="IPR002083">
    <property type="entry name" value="MATH/TRAF_dom"/>
</dbReference>
<comment type="similarity">
    <text evidence="2">Belongs to the Tdpoz family.</text>
</comment>
<dbReference type="CDD" id="cd00121">
    <property type="entry name" value="MATH"/>
    <property type="match status" value="1"/>
</dbReference>
<dbReference type="PROSITE" id="PS50144">
    <property type="entry name" value="MATH"/>
    <property type="match status" value="1"/>
</dbReference>
<dbReference type="InterPro" id="IPR011333">
    <property type="entry name" value="SKP1/BTB/POZ_sf"/>
</dbReference>
<evidence type="ECO:0000313" key="5">
    <source>
        <dbReference type="EMBL" id="VAI21098.1"/>
    </source>
</evidence>
<dbReference type="Gramene" id="TRITD5Av1G194580.1">
    <property type="protein sequence ID" value="TRITD5Av1G194580.1"/>
    <property type="gene ID" value="TRITD5Av1G194580"/>
</dbReference>
<dbReference type="PANTHER" id="PTHR26379">
    <property type="entry name" value="BTB/POZ AND MATH DOMAIN-CONTAINING PROTEIN 1"/>
    <property type="match status" value="1"/>
</dbReference>
<dbReference type="AlphaFoldDB" id="A0A9R0TX41"/>
<proteinExistence type="inferred from homology"/>
<dbReference type="Gene3D" id="2.60.210.10">
    <property type="entry name" value="Apoptosis, Tumor Necrosis Factor Receptor Associated Protein 2, Chain A"/>
    <property type="match status" value="1"/>
</dbReference>
<evidence type="ECO:0000259" key="3">
    <source>
        <dbReference type="PROSITE" id="PS50097"/>
    </source>
</evidence>
<dbReference type="CDD" id="cd18280">
    <property type="entry name" value="BTB_POZ_BPM_plant"/>
    <property type="match status" value="1"/>
</dbReference>
<reference evidence="5 6" key="1">
    <citation type="submission" date="2017-09" db="EMBL/GenBank/DDBJ databases">
        <authorList>
            <consortium name="International Durum Wheat Genome Sequencing Consortium (IDWGSC)"/>
            <person name="Milanesi L."/>
        </authorList>
    </citation>
    <scope>NUCLEOTIDE SEQUENCE [LARGE SCALE GENOMIC DNA]</scope>
    <source>
        <strain evidence="6">cv. Svevo</strain>
    </source>
</reference>
<dbReference type="Pfam" id="PF00651">
    <property type="entry name" value="BTB"/>
    <property type="match status" value="1"/>
</dbReference>
<dbReference type="SUPFAM" id="SSF49599">
    <property type="entry name" value="TRAF domain-like"/>
    <property type="match status" value="1"/>
</dbReference>